<reference evidence="2 3" key="1">
    <citation type="journal article" date="2019" name="Front. Microbiol.">
        <title>Genomes of Neutrophilic Sulfur-Oxidizing Chemolithoautotrophs Representing 9 Proteobacterial Species From 8 Genera.</title>
        <authorList>
            <person name="Watanabe T."/>
            <person name="Kojima H."/>
            <person name="Umezawa K."/>
            <person name="Hori C."/>
            <person name="Takasuka T.E."/>
            <person name="Kato Y."/>
            <person name="Fukui M."/>
        </authorList>
    </citation>
    <scope>NUCLEOTIDE SEQUENCE [LARGE SCALE GENOMIC DNA]</scope>
    <source>
        <strain evidence="2 3">TTN</strain>
    </source>
</reference>
<protein>
    <submittedName>
        <fullName evidence="2">cAMP-binding protein</fullName>
    </submittedName>
</protein>
<dbReference type="SUPFAM" id="SSF51206">
    <property type="entry name" value="cAMP-binding domain-like"/>
    <property type="match status" value="1"/>
</dbReference>
<dbReference type="PROSITE" id="PS50042">
    <property type="entry name" value="CNMP_BINDING_3"/>
    <property type="match status" value="1"/>
</dbReference>
<gene>
    <name evidence="2" type="ORF">SFMTTN_0197</name>
</gene>
<dbReference type="OrthoDB" id="6881322at2"/>
<dbReference type="InterPro" id="IPR018488">
    <property type="entry name" value="cNMP-bd_CS"/>
</dbReference>
<evidence type="ECO:0000313" key="2">
    <source>
        <dbReference type="EMBL" id="GBL44402.1"/>
    </source>
</evidence>
<dbReference type="PROSITE" id="PS00889">
    <property type="entry name" value="CNMP_BINDING_2"/>
    <property type="match status" value="1"/>
</dbReference>
<accession>A0A401J9S0</accession>
<dbReference type="GO" id="GO:0005829">
    <property type="term" value="C:cytosol"/>
    <property type="evidence" value="ECO:0007669"/>
    <property type="project" value="TreeGrafter"/>
</dbReference>
<evidence type="ECO:0000313" key="3">
    <source>
        <dbReference type="Proteomes" id="UP000286806"/>
    </source>
</evidence>
<dbReference type="PANTHER" id="PTHR24567">
    <property type="entry name" value="CRP FAMILY TRANSCRIPTIONAL REGULATORY PROTEIN"/>
    <property type="match status" value="1"/>
</dbReference>
<evidence type="ECO:0000259" key="1">
    <source>
        <dbReference type="PROSITE" id="PS50042"/>
    </source>
</evidence>
<feature type="domain" description="Cyclic nucleotide-binding" evidence="1">
    <location>
        <begin position="1"/>
        <end position="93"/>
    </location>
</feature>
<dbReference type="CDD" id="cd00038">
    <property type="entry name" value="CAP_ED"/>
    <property type="match status" value="1"/>
</dbReference>
<keyword evidence="3" id="KW-1185">Reference proteome</keyword>
<sequence length="127" mass="13868">MNLIELFRHETDVAAIPAGQAVFRAGEPGNVMYVLISGTADVMVGDVVVERAEPGALLGEMALVEHAPRTATVTAVRDCVLVPIDAARFHFLVQQTPYFATHVMKVMAERLRKMDLRLLEAQAKKPG</sequence>
<dbReference type="RefSeq" id="WP_124703233.1">
    <property type="nucleotide sequence ID" value="NZ_BGOW01000001.1"/>
</dbReference>
<comment type="caution">
    <text evidence="2">The sequence shown here is derived from an EMBL/GenBank/DDBJ whole genome shotgun (WGS) entry which is preliminary data.</text>
</comment>
<dbReference type="InterPro" id="IPR050397">
    <property type="entry name" value="Env_Response_Regulators"/>
</dbReference>
<dbReference type="EMBL" id="BGOW01000001">
    <property type="protein sequence ID" value="GBL44402.1"/>
    <property type="molecule type" value="Genomic_DNA"/>
</dbReference>
<name>A0A401J9S0_9PROT</name>
<dbReference type="Proteomes" id="UP000286806">
    <property type="component" value="Unassembled WGS sequence"/>
</dbReference>
<dbReference type="InterPro" id="IPR000595">
    <property type="entry name" value="cNMP-bd_dom"/>
</dbReference>
<dbReference type="PANTHER" id="PTHR24567:SF74">
    <property type="entry name" value="HTH-TYPE TRANSCRIPTIONAL REGULATOR ARCR"/>
    <property type="match status" value="1"/>
</dbReference>
<dbReference type="Gene3D" id="2.60.120.10">
    <property type="entry name" value="Jelly Rolls"/>
    <property type="match status" value="1"/>
</dbReference>
<dbReference type="InterPro" id="IPR018490">
    <property type="entry name" value="cNMP-bd_dom_sf"/>
</dbReference>
<dbReference type="GO" id="GO:0003700">
    <property type="term" value="F:DNA-binding transcription factor activity"/>
    <property type="evidence" value="ECO:0007669"/>
    <property type="project" value="TreeGrafter"/>
</dbReference>
<proteinExistence type="predicted"/>
<dbReference type="SMART" id="SM00100">
    <property type="entry name" value="cNMP"/>
    <property type="match status" value="1"/>
</dbReference>
<dbReference type="InterPro" id="IPR014710">
    <property type="entry name" value="RmlC-like_jellyroll"/>
</dbReference>
<organism evidence="2 3">
    <name type="scientific">Sulfuriferula multivorans</name>
    <dbReference type="NCBI Taxonomy" id="1559896"/>
    <lineage>
        <taxon>Bacteria</taxon>
        <taxon>Pseudomonadati</taxon>
        <taxon>Pseudomonadota</taxon>
        <taxon>Betaproteobacteria</taxon>
        <taxon>Nitrosomonadales</taxon>
        <taxon>Sulfuricellaceae</taxon>
        <taxon>Sulfuriferula</taxon>
    </lineage>
</organism>
<dbReference type="PRINTS" id="PR00103">
    <property type="entry name" value="CAMPKINASE"/>
</dbReference>
<dbReference type="Pfam" id="PF00027">
    <property type="entry name" value="cNMP_binding"/>
    <property type="match status" value="1"/>
</dbReference>
<dbReference type="AlphaFoldDB" id="A0A401J9S0"/>